<accession>A0ABT6HUB3</accession>
<protein>
    <recommendedName>
        <fullName evidence="3">Phage gp6-like head-tail connector protein</fullName>
    </recommendedName>
</protein>
<name>A0ABT6HUB3_9ACTN</name>
<dbReference type="Proteomes" id="UP001223144">
    <property type="component" value="Unassembled WGS sequence"/>
</dbReference>
<dbReference type="RefSeq" id="WP_279931359.1">
    <property type="nucleotide sequence ID" value="NZ_JARWBG010000040.1"/>
</dbReference>
<evidence type="ECO:0008006" key="3">
    <source>
        <dbReference type="Google" id="ProtNLM"/>
    </source>
</evidence>
<gene>
    <name evidence="1" type="ORF">QCN29_26785</name>
</gene>
<comment type="caution">
    <text evidence="1">The sequence shown here is derived from an EMBL/GenBank/DDBJ whole genome shotgun (WGS) entry which is preliminary data.</text>
</comment>
<sequence length="206" mass="21568">MPDLADVEDLVARLGRVLTEDEQARAAALLADASALVRDFTRQEFTTVAGDVIVLRPVGALLRLPQRPVTAVTAVEAVLGDGTSTAALSGWTWDGRDKVDLTQATWTTPPAPGASPWPNTYRVTYDHGDADVPPGVVAVVCAMVLRTLLSPSMTAGMVAERIGSYNYQLQQGSGAAGATVVMTAADEKALARWGPRRAGTIQVAAG</sequence>
<evidence type="ECO:0000313" key="1">
    <source>
        <dbReference type="EMBL" id="MDH2392318.1"/>
    </source>
</evidence>
<dbReference type="EMBL" id="JARWBG010000040">
    <property type="protein sequence ID" value="MDH2392318.1"/>
    <property type="molecule type" value="Genomic_DNA"/>
</dbReference>
<organism evidence="1 2">
    <name type="scientific">Streptomyces chengmaiensis</name>
    <dbReference type="NCBI Taxonomy" id="3040919"/>
    <lineage>
        <taxon>Bacteria</taxon>
        <taxon>Bacillati</taxon>
        <taxon>Actinomycetota</taxon>
        <taxon>Actinomycetes</taxon>
        <taxon>Kitasatosporales</taxon>
        <taxon>Streptomycetaceae</taxon>
        <taxon>Streptomyces</taxon>
    </lineage>
</organism>
<keyword evidence="2" id="KW-1185">Reference proteome</keyword>
<evidence type="ECO:0000313" key="2">
    <source>
        <dbReference type="Proteomes" id="UP001223144"/>
    </source>
</evidence>
<reference evidence="1 2" key="1">
    <citation type="submission" date="2023-04" db="EMBL/GenBank/DDBJ databases">
        <title>Streptomyces chengmaiensis sp. nov. isolated from the stem of mangrove plant in Hainan.</title>
        <authorList>
            <person name="Huang X."/>
            <person name="Zhou S."/>
            <person name="Chu X."/>
            <person name="Xie Y."/>
            <person name="Lin Y."/>
        </authorList>
    </citation>
    <scope>NUCLEOTIDE SEQUENCE [LARGE SCALE GENOMIC DNA]</scope>
    <source>
        <strain evidence="1 2">HNM0663</strain>
    </source>
</reference>
<proteinExistence type="predicted"/>